<gene>
    <name evidence="12" type="ORF">SAMN04487961_2127</name>
</gene>
<keyword evidence="4" id="KW-0479">Metal-binding</keyword>
<accession>A0A1I4W8R8</accession>
<proteinExistence type="inferred from homology"/>
<keyword evidence="8" id="KW-0460">Magnesium</keyword>
<feature type="domain" description="PEP-utilising enzyme C-terminal" evidence="11">
    <location>
        <begin position="177"/>
        <end position="488"/>
    </location>
</feature>
<keyword evidence="3" id="KW-0808">Transferase</keyword>
<dbReference type="PANTHER" id="PTHR43030">
    <property type="entry name" value="PHOSPHOENOLPYRUVATE SYNTHASE"/>
    <property type="match status" value="1"/>
</dbReference>
<dbReference type="SUPFAM" id="SSF51621">
    <property type="entry name" value="Phosphoenolpyruvate/pyruvate domain"/>
    <property type="match status" value="1"/>
</dbReference>
<dbReference type="PROSITE" id="PS00742">
    <property type="entry name" value="PEP_ENZYMES_2"/>
    <property type="match status" value="1"/>
</dbReference>
<organism evidence="12 13">
    <name type="scientific">Marinobacter pelagius</name>
    <dbReference type="NCBI Taxonomy" id="379482"/>
    <lineage>
        <taxon>Bacteria</taxon>
        <taxon>Pseudomonadati</taxon>
        <taxon>Pseudomonadota</taxon>
        <taxon>Gammaproteobacteria</taxon>
        <taxon>Pseudomonadales</taxon>
        <taxon>Marinobacteraceae</taxon>
        <taxon>Marinobacter</taxon>
    </lineage>
</organism>
<comment type="cofactor">
    <cofactor evidence="1">
        <name>Mg(2+)</name>
        <dbReference type="ChEBI" id="CHEBI:18420"/>
    </cofactor>
</comment>
<dbReference type="InterPro" id="IPR000121">
    <property type="entry name" value="PEP_util_C"/>
</dbReference>
<dbReference type="Gene3D" id="3.20.20.60">
    <property type="entry name" value="Phosphoenolpyruvate-binding domains"/>
    <property type="match status" value="1"/>
</dbReference>
<dbReference type="AlphaFoldDB" id="A0A1I4W8R8"/>
<dbReference type="GO" id="GO:0046872">
    <property type="term" value="F:metal ion binding"/>
    <property type="evidence" value="ECO:0007669"/>
    <property type="project" value="UniProtKB-KW"/>
</dbReference>
<dbReference type="Pfam" id="PF02896">
    <property type="entry name" value="PEP-utilizers_C"/>
    <property type="match status" value="1"/>
</dbReference>
<keyword evidence="13" id="KW-1185">Reference proteome</keyword>
<evidence type="ECO:0000256" key="9">
    <source>
        <dbReference type="SAM" id="MobiDB-lite"/>
    </source>
</evidence>
<evidence type="ECO:0000256" key="2">
    <source>
        <dbReference type="ARBA" id="ARBA00007837"/>
    </source>
</evidence>
<keyword evidence="12" id="KW-0670">Pyruvate</keyword>
<dbReference type="Proteomes" id="UP000199339">
    <property type="component" value="Unassembled WGS sequence"/>
</dbReference>
<evidence type="ECO:0000256" key="6">
    <source>
        <dbReference type="ARBA" id="ARBA00022777"/>
    </source>
</evidence>
<sequence>MAVRDRQISNEEYSGQSPEAPALPTPMRATKCRRVSSVPNGCLNRFSITHRGRELARGIAIGTGVSTGTVCKAESLQAAGVCPDHCVLVCADTGPEWLPVLERANAVVTEHGTRTSHTAIACRELGIPAIVNAGEAITRLRNGDPVTVSCAEGDEGFVYEGFADIQVSEINPDSIPTTRTRIMLNLANPTAALRWQDLPADGIGLARMEFLIRNLIGVHPMALLYPERITNKEERKRISALTAGWQDPGTYLTETLAQGIAQLAASQYPKPVTIRTSDFKTNEQVKLIGGRDFEPLEANPMLGWRGASRYYSAEFREAFALECQAIRTARDELAMDNLRIMIPFCRTPEEADKVLEELSANGLVRGERGLAVYMTAEVPANIELADEFSERFDGFSIGTNDLTQLTFGVDRDSERLSELFNDHHETIKRMIARLIDTAHRHGREVGLCGQAPSDHPEFAAFLVNCGIDFLSVSPDSFLRVKEKVAQAESAGAAP</sequence>
<evidence type="ECO:0000256" key="1">
    <source>
        <dbReference type="ARBA" id="ARBA00001946"/>
    </source>
</evidence>
<comment type="similarity">
    <text evidence="2">Belongs to the PEP-utilizing enzyme family.</text>
</comment>
<protein>
    <submittedName>
        <fullName evidence="12">Phosphoenolpyruvate synthase</fullName>
    </submittedName>
</protein>
<evidence type="ECO:0000313" key="13">
    <source>
        <dbReference type="Proteomes" id="UP000199339"/>
    </source>
</evidence>
<keyword evidence="6" id="KW-0418">Kinase</keyword>
<evidence type="ECO:0000256" key="4">
    <source>
        <dbReference type="ARBA" id="ARBA00022723"/>
    </source>
</evidence>
<evidence type="ECO:0000313" key="12">
    <source>
        <dbReference type="EMBL" id="SFN09379.1"/>
    </source>
</evidence>
<evidence type="ECO:0000259" key="11">
    <source>
        <dbReference type="Pfam" id="PF02896"/>
    </source>
</evidence>
<dbReference type="Gene3D" id="3.50.30.10">
    <property type="entry name" value="Phosphohistidine domain"/>
    <property type="match status" value="1"/>
</dbReference>
<dbReference type="PANTHER" id="PTHR43030:SF1">
    <property type="entry name" value="PHOSPHOENOLPYRUVATE SYNTHASE"/>
    <property type="match status" value="1"/>
</dbReference>
<dbReference type="InterPro" id="IPR015813">
    <property type="entry name" value="Pyrv/PenolPyrv_kinase-like_dom"/>
</dbReference>
<dbReference type="InterPro" id="IPR040442">
    <property type="entry name" value="Pyrv_kinase-like_dom_sf"/>
</dbReference>
<keyword evidence="7" id="KW-0067">ATP-binding</keyword>
<feature type="domain" description="PEP-utilising enzyme mobile" evidence="10">
    <location>
        <begin position="83"/>
        <end position="153"/>
    </location>
</feature>
<dbReference type="InterPro" id="IPR023151">
    <property type="entry name" value="PEP_util_CS"/>
</dbReference>
<evidence type="ECO:0000256" key="7">
    <source>
        <dbReference type="ARBA" id="ARBA00022840"/>
    </source>
</evidence>
<dbReference type="InterPro" id="IPR006319">
    <property type="entry name" value="PEP_synth"/>
</dbReference>
<dbReference type="SUPFAM" id="SSF52009">
    <property type="entry name" value="Phosphohistidine domain"/>
    <property type="match status" value="1"/>
</dbReference>
<evidence type="ECO:0000259" key="10">
    <source>
        <dbReference type="Pfam" id="PF00391"/>
    </source>
</evidence>
<reference evidence="13" key="1">
    <citation type="submission" date="2016-10" db="EMBL/GenBank/DDBJ databases">
        <authorList>
            <person name="Varghese N."/>
            <person name="Submissions S."/>
        </authorList>
    </citation>
    <scope>NUCLEOTIDE SEQUENCE [LARGE SCALE GENOMIC DNA]</scope>
    <source>
        <strain evidence="13">CGMCC 1.6775</strain>
    </source>
</reference>
<dbReference type="InterPro" id="IPR008279">
    <property type="entry name" value="PEP-util_enz_mobile_dom"/>
</dbReference>
<dbReference type="GO" id="GO:0008986">
    <property type="term" value="F:pyruvate, water dikinase activity"/>
    <property type="evidence" value="ECO:0007669"/>
    <property type="project" value="InterPro"/>
</dbReference>
<evidence type="ECO:0000256" key="3">
    <source>
        <dbReference type="ARBA" id="ARBA00022679"/>
    </source>
</evidence>
<dbReference type="OrthoDB" id="3590125at2"/>
<dbReference type="EMBL" id="FOUR01000004">
    <property type="protein sequence ID" value="SFN09379.1"/>
    <property type="molecule type" value="Genomic_DNA"/>
</dbReference>
<dbReference type="PRINTS" id="PR01736">
    <property type="entry name" value="PHPHTRNFRASE"/>
</dbReference>
<dbReference type="InterPro" id="IPR036637">
    <property type="entry name" value="Phosphohistidine_dom_sf"/>
</dbReference>
<name>A0A1I4W8R8_9GAMM</name>
<keyword evidence="5" id="KW-0547">Nucleotide-binding</keyword>
<dbReference type="GO" id="GO:0005524">
    <property type="term" value="F:ATP binding"/>
    <property type="evidence" value="ECO:0007669"/>
    <property type="project" value="UniProtKB-KW"/>
</dbReference>
<evidence type="ECO:0000256" key="5">
    <source>
        <dbReference type="ARBA" id="ARBA00022741"/>
    </source>
</evidence>
<dbReference type="RefSeq" id="WP_092002878.1">
    <property type="nucleotide sequence ID" value="NZ_FOUR01000004.1"/>
</dbReference>
<dbReference type="Pfam" id="PF00391">
    <property type="entry name" value="PEP-utilizers"/>
    <property type="match status" value="1"/>
</dbReference>
<feature type="region of interest" description="Disordered" evidence="9">
    <location>
        <begin position="1"/>
        <end position="28"/>
    </location>
</feature>
<evidence type="ECO:0000256" key="8">
    <source>
        <dbReference type="ARBA" id="ARBA00022842"/>
    </source>
</evidence>